<evidence type="ECO:0000313" key="2">
    <source>
        <dbReference type="Proteomes" id="UP001281761"/>
    </source>
</evidence>
<gene>
    <name evidence="1" type="ORF">BLNAU_21068</name>
</gene>
<sequence length="76" mass="8224">MGDIKRGNPHIVITSLKSRSEPFKLLIPRTNHSALPALQTTLLCPPSKPFCSARPPNHSALPALQTTLLCPPCKSL</sequence>
<name>A0ABQ9X150_9EUKA</name>
<comment type="caution">
    <text evidence="1">The sequence shown here is derived from an EMBL/GenBank/DDBJ whole genome shotgun (WGS) entry which is preliminary data.</text>
</comment>
<reference evidence="1 2" key="1">
    <citation type="journal article" date="2022" name="bioRxiv">
        <title>Genomics of Preaxostyla Flagellates Illuminates Evolutionary Transitions and the Path Towards Mitochondrial Loss.</title>
        <authorList>
            <person name="Novak L.V.F."/>
            <person name="Treitli S.C."/>
            <person name="Pyrih J."/>
            <person name="Halakuc P."/>
            <person name="Pipaliya S.V."/>
            <person name="Vacek V."/>
            <person name="Brzon O."/>
            <person name="Soukal P."/>
            <person name="Eme L."/>
            <person name="Dacks J.B."/>
            <person name="Karnkowska A."/>
            <person name="Elias M."/>
            <person name="Hampl V."/>
        </authorList>
    </citation>
    <scope>NUCLEOTIDE SEQUENCE [LARGE SCALE GENOMIC DNA]</scope>
    <source>
        <strain evidence="1">NAU3</strain>
        <tissue evidence="1">Gut</tissue>
    </source>
</reference>
<protein>
    <submittedName>
        <fullName evidence="1">Uncharacterized protein</fullName>
    </submittedName>
</protein>
<evidence type="ECO:0000313" key="1">
    <source>
        <dbReference type="EMBL" id="KAK2944020.1"/>
    </source>
</evidence>
<dbReference type="Proteomes" id="UP001281761">
    <property type="component" value="Unassembled WGS sequence"/>
</dbReference>
<organism evidence="1 2">
    <name type="scientific">Blattamonas nauphoetae</name>
    <dbReference type="NCBI Taxonomy" id="2049346"/>
    <lineage>
        <taxon>Eukaryota</taxon>
        <taxon>Metamonada</taxon>
        <taxon>Preaxostyla</taxon>
        <taxon>Oxymonadida</taxon>
        <taxon>Blattamonas</taxon>
    </lineage>
</organism>
<proteinExistence type="predicted"/>
<keyword evidence="2" id="KW-1185">Reference proteome</keyword>
<dbReference type="EMBL" id="JARBJD010000318">
    <property type="protein sequence ID" value="KAK2944020.1"/>
    <property type="molecule type" value="Genomic_DNA"/>
</dbReference>
<accession>A0ABQ9X150</accession>